<name>A0ABT8L778_9BACT</name>
<proteinExistence type="predicted"/>
<reference evidence="1" key="1">
    <citation type="submission" date="2023-06" db="EMBL/GenBank/DDBJ databases">
        <title>Genomic of Agaribacillus aureum.</title>
        <authorList>
            <person name="Wang G."/>
        </authorList>
    </citation>
    <scope>NUCLEOTIDE SEQUENCE</scope>
    <source>
        <strain evidence="1">BMA12</strain>
    </source>
</reference>
<protein>
    <submittedName>
        <fullName evidence="1">DUF3052 domain-containing protein</fullName>
    </submittedName>
</protein>
<keyword evidence="2" id="KW-1185">Reference proteome</keyword>
<comment type="caution">
    <text evidence="1">The sequence shown here is derived from an EMBL/GenBank/DDBJ whole genome shotgun (WGS) entry which is preliminary data.</text>
</comment>
<gene>
    <name evidence="1" type="ORF">QQ020_16145</name>
</gene>
<evidence type="ECO:0000313" key="1">
    <source>
        <dbReference type="EMBL" id="MDN5213604.1"/>
    </source>
</evidence>
<evidence type="ECO:0000313" key="2">
    <source>
        <dbReference type="Proteomes" id="UP001172083"/>
    </source>
</evidence>
<accession>A0ABT8L778</accession>
<dbReference type="EMBL" id="JAUJEB010000003">
    <property type="protein sequence ID" value="MDN5213604.1"/>
    <property type="molecule type" value="Genomic_DNA"/>
</dbReference>
<organism evidence="1 2">
    <name type="scientific">Agaribacillus aureus</name>
    <dbReference type="NCBI Taxonomy" id="3051825"/>
    <lineage>
        <taxon>Bacteria</taxon>
        <taxon>Pseudomonadati</taxon>
        <taxon>Bacteroidota</taxon>
        <taxon>Cytophagia</taxon>
        <taxon>Cytophagales</taxon>
        <taxon>Splendidivirgaceae</taxon>
        <taxon>Agaribacillus</taxon>
    </lineage>
</organism>
<sequence>MPAGYSGTPLVKKLGIKPGFTMLVKYKPDNYFSLLETLPDDVVVREKDGDRPVDFIHVFVKDAGVLINDFPSLKKQLAKNGLMWVSWPKKAAKIPTDVDGNLVREIGLSNGLVDVKVCAVDEIWSGLKFVYRVKER</sequence>
<dbReference type="RefSeq" id="WP_346758941.1">
    <property type="nucleotide sequence ID" value="NZ_JAUJEB010000003.1"/>
</dbReference>
<dbReference type="Proteomes" id="UP001172083">
    <property type="component" value="Unassembled WGS sequence"/>
</dbReference>